<dbReference type="InterPro" id="IPR012338">
    <property type="entry name" value="Beta-lactam/transpept-like"/>
</dbReference>
<proteinExistence type="predicted"/>
<dbReference type="InterPro" id="IPR052907">
    <property type="entry name" value="Beta-lactamase/esterase"/>
</dbReference>
<accession>A0ABS9TP65</accession>
<dbReference type="Pfam" id="PF00144">
    <property type="entry name" value="Beta-lactamase"/>
    <property type="match status" value="1"/>
</dbReference>
<keyword evidence="3" id="KW-1185">Reference proteome</keyword>
<dbReference type="Proteomes" id="UP001299970">
    <property type="component" value="Unassembled WGS sequence"/>
</dbReference>
<sequence length="399" mass="41848">MIEDPQINGTVRPGFEEVREEFATNFRERGDVGASLAVYVRGELVVDLWGGIADPATGRPWERGTVGIVYSATKGATAVLVNRLAEQGVLDLGAPVSRYWPEFAAEGKDRITVAQLLSHQAGLPVPSEPLTRDELLAGTPVVHALARQKPMWEPGTAHGYHALTFGWLVGELVIRATGRSLGTVFADEVARPLGLDFWIGLPADRVGSVAPLIDGVPDPNALDAITDPEVKERVLKVVAAMNDPSSMFSRALSTNGALPTPHAATWNAPSVYAAELPAANGITNARSLARLYAACVGEVDGRRVLSEAALDRACVEQVHGPDGVIVGESRFGIGFQLSTQTAPLLGEGSFGHAGAGGALGFGDVSSEVGFGYVQNQLGASLTGEPRTAAVIDALHRALA</sequence>
<gene>
    <name evidence="2" type="ORF">MMF94_31855</name>
</gene>
<dbReference type="Gene3D" id="3.40.710.10">
    <property type="entry name" value="DD-peptidase/beta-lactamase superfamily"/>
    <property type="match status" value="1"/>
</dbReference>
<evidence type="ECO:0000313" key="2">
    <source>
        <dbReference type="EMBL" id="MCH6170320.1"/>
    </source>
</evidence>
<evidence type="ECO:0000313" key="3">
    <source>
        <dbReference type="Proteomes" id="UP001299970"/>
    </source>
</evidence>
<feature type="domain" description="Beta-lactamase-related" evidence="1">
    <location>
        <begin position="23"/>
        <end position="384"/>
    </location>
</feature>
<evidence type="ECO:0000259" key="1">
    <source>
        <dbReference type="Pfam" id="PF00144"/>
    </source>
</evidence>
<dbReference type="InterPro" id="IPR001466">
    <property type="entry name" value="Beta-lactam-related"/>
</dbReference>
<dbReference type="PANTHER" id="PTHR43319:SF3">
    <property type="entry name" value="BETA-LACTAMASE-RELATED DOMAIN-CONTAINING PROTEIN"/>
    <property type="match status" value="1"/>
</dbReference>
<dbReference type="EMBL" id="JAKXMK010000031">
    <property type="protein sequence ID" value="MCH6170320.1"/>
    <property type="molecule type" value="Genomic_DNA"/>
</dbReference>
<protein>
    <submittedName>
        <fullName evidence="2">Beta-lactamase family protein</fullName>
    </submittedName>
</protein>
<reference evidence="2 3" key="1">
    <citation type="submission" date="2022-03" db="EMBL/GenBank/DDBJ databases">
        <title>Pseudonocardia alaer sp. nov., a novel actinomycete isolated from reed forest soil.</title>
        <authorList>
            <person name="Wang L."/>
        </authorList>
    </citation>
    <scope>NUCLEOTIDE SEQUENCE [LARGE SCALE GENOMIC DNA]</scope>
    <source>
        <strain evidence="2 3">Y-16303</strain>
    </source>
</reference>
<dbReference type="SUPFAM" id="SSF56601">
    <property type="entry name" value="beta-lactamase/transpeptidase-like"/>
    <property type="match status" value="1"/>
</dbReference>
<comment type="caution">
    <text evidence="2">The sequence shown here is derived from an EMBL/GenBank/DDBJ whole genome shotgun (WGS) entry which is preliminary data.</text>
</comment>
<dbReference type="RefSeq" id="WP_241041125.1">
    <property type="nucleotide sequence ID" value="NZ_BAAAJF010000063.1"/>
</dbReference>
<name>A0ABS9TP65_9PSEU</name>
<organism evidence="2 3">
    <name type="scientific">Pseudonocardia alaniniphila</name>
    <dbReference type="NCBI Taxonomy" id="75291"/>
    <lineage>
        <taxon>Bacteria</taxon>
        <taxon>Bacillati</taxon>
        <taxon>Actinomycetota</taxon>
        <taxon>Actinomycetes</taxon>
        <taxon>Pseudonocardiales</taxon>
        <taxon>Pseudonocardiaceae</taxon>
        <taxon>Pseudonocardia</taxon>
    </lineage>
</organism>
<dbReference type="PANTHER" id="PTHR43319">
    <property type="entry name" value="BETA-LACTAMASE-RELATED"/>
    <property type="match status" value="1"/>
</dbReference>